<keyword evidence="5" id="KW-1185">Reference proteome</keyword>
<protein>
    <submittedName>
        <fullName evidence="4">Sterol uptake control protein 2</fullName>
    </submittedName>
</protein>
<evidence type="ECO:0000313" key="4">
    <source>
        <dbReference type="EMBL" id="TVY48270.1"/>
    </source>
</evidence>
<dbReference type="SMART" id="SM00066">
    <property type="entry name" value="GAL4"/>
    <property type="match status" value="1"/>
</dbReference>
<proteinExistence type="predicted"/>
<dbReference type="PROSITE" id="PS00463">
    <property type="entry name" value="ZN2_CY6_FUNGAL_1"/>
    <property type="match status" value="1"/>
</dbReference>
<dbReference type="GO" id="GO:0008270">
    <property type="term" value="F:zinc ion binding"/>
    <property type="evidence" value="ECO:0007669"/>
    <property type="project" value="InterPro"/>
</dbReference>
<evidence type="ECO:0000259" key="3">
    <source>
        <dbReference type="PROSITE" id="PS50048"/>
    </source>
</evidence>
<feature type="compositionally biased region" description="Polar residues" evidence="2">
    <location>
        <begin position="54"/>
        <end position="75"/>
    </location>
</feature>
<dbReference type="SUPFAM" id="SSF57701">
    <property type="entry name" value="Zn2/Cys6 DNA-binding domain"/>
    <property type="match status" value="1"/>
</dbReference>
<comment type="caution">
    <text evidence="4">The sequence shown here is derived from an EMBL/GenBank/DDBJ whole genome shotgun (WGS) entry which is preliminary data.</text>
</comment>
<feature type="region of interest" description="Disordered" evidence="2">
    <location>
        <begin position="49"/>
        <end position="77"/>
    </location>
</feature>
<organism evidence="4 5">
    <name type="scientific">Lachnellula cervina</name>
    <dbReference type="NCBI Taxonomy" id="1316786"/>
    <lineage>
        <taxon>Eukaryota</taxon>
        <taxon>Fungi</taxon>
        <taxon>Dikarya</taxon>
        <taxon>Ascomycota</taxon>
        <taxon>Pezizomycotina</taxon>
        <taxon>Leotiomycetes</taxon>
        <taxon>Helotiales</taxon>
        <taxon>Lachnaceae</taxon>
        <taxon>Lachnellula</taxon>
    </lineage>
</organism>
<dbReference type="Proteomes" id="UP000481288">
    <property type="component" value="Unassembled WGS sequence"/>
</dbReference>
<dbReference type="PRINTS" id="PR00755">
    <property type="entry name" value="AFLATOXINBRP"/>
</dbReference>
<dbReference type="InterPro" id="IPR001138">
    <property type="entry name" value="Zn2Cys6_DnaBD"/>
</dbReference>
<dbReference type="EMBL" id="QGMG01001415">
    <property type="protein sequence ID" value="TVY48270.1"/>
    <property type="molecule type" value="Genomic_DNA"/>
</dbReference>
<dbReference type="Pfam" id="PF00172">
    <property type="entry name" value="Zn_clus"/>
    <property type="match status" value="1"/>
</dbReference>
<dbReference type="InterPro" id="IPR021858">
    <property type="entry name" value="Fun_TF"/>
</dbReference>
<dbReference type="PROSITE" id="PS50048">
    <property type="entry name" value="ZN2_CY6_FUNGAL_2"/>
    <property type="match status" value="1"/>
</dbReference>
<sequence length="513" mass="57772">MNSDYRIEFQDLRDEFRMVRDGVISSVMNRDFLDGGWGLSPAAILGDGVGADISTESPSDQQTTPSSKESSSCGSRQEILRDGKIWSHDVIKNPFLFEEPRETSLVESPPAEAAQRLRKGYKKSRQGCFNCKKRKIKCQETQPACINCIKKKLKCTYPAPKTLLALRGSAVYSSNPIESVNLQATPTKFTSVDMRLFHHFLLEAYPHLPVGNTSAWISEVPLIAHHNEYLMHAVLGMAASHLELITGVNIKASAIHHRLLAIKGSNDAISKPHRTGSDGDALLASCYLLAFQSSYMTDGMQEFFRMIRGCSLLNVQLKNENLPMAFFLQEKDHFDYMQERLIGLPTIDSELAEQAKRSLAACVPFLDSTICVQFHQCLVETIESLKLSSLRSYFKFIMVYQYVIKLNNEDFKLFVDPGNLITQVLVAHFLATHLIMAPILDREYGQRGRATPIRYHLDWIDSILDILPERMKCLLGWPKAVADCVRDELHGKEAPSPRISILGKREGLSTRFV</sequence>
<name>A0A7D8ULP7_9HELO</name>
<dbReference type="OrthoDB" id="416217at2759"/>
<dbReference type="InterPro" id="IPR036864">
    <property type="entry name" value="Zn2-C6_fun-type_DNA-bd_sf"/>
</dbReference>
<dbReference type="InterPro" id="IPR053157">
    <property type="entry name" value="Sterol_Uptake_Regulator"/>
</dbReference>
<dbReference type="CDD" id="cd00067">
    <property type="entry name" value="GAL4"/>
    <property type="match status" value="1"/>
</dbReference>
<evidence type="ECO:0000256" key="1">
    <source>
        <dbReference type="ARBA" id="ARBA00023242"/>
    </source>
</evidence>
<dbReference type="PANTHER" id="PTHR47784">
    <property type="entry name" value="STEROL UPTAKE CONTROL PROTEIN 2"/>
    <property type="match status" value="1"/>
</dbReference>
<evidence type="ECO:0000256" key="2">
    <source>
        <dbReference type="SAM" id="MobiDB-lite"/>
    </source>
</evidence>
<dbReference type="PANTHER" id="PTHR47784:SF7">
    <property type="entry name" value="ZN(II)2CYS6 TRANSCRIPTION FACTOR (EUROFUNG)"/>
    <property type="match status" value="1"/>
</dbReference>
<accession>A0A7D8ULP7</accession>
<dbReference type="Gene3D" id="4.10.240.10">
    <property type="entry name" value="Zn(2)-C6 fungal-type DNA-binding domain"/>
    <property type="match status" value="1"/>
</dbReference>
<dbReference type="GO" id="GO:0001228">
    <property type="term" value="F:DNA-binding transcription activator activity, RNA polymerase II-specific"/>
    <property type="evidence" value="ECO:0007669"/>
    <property type="project" value="TreeGrafter"/>
</dbReference>
<reference evidence="4 5" key="1">
    <citation type="submission" date="2018-05" db="EMBL/GenBank/DDBJ databases">
        <title>Whole genome sequencing for identification of molecular markers to develop diagnostic detection tools for the regulated plant pathogen Lachnellula willkommii.</title>
        <authorList>
            <person name="Giroux E."/>
            <person name="Bilodeau G."/>
        </authorList>
    </citation>
    <scope>NUCLEOTIDE SEQUENCE [LARGE SCALE GENOMIC DNA]</scope>
    <source>
        <strain evidence="4 5">CBS 625.97</strain>
    </source>
</reference>
<feature type="domain" description="Zn(2)-C6 fungal-type" evidence="3">
    <location>
        <begin position="127"/>
        <end position="157"/>
    </location>
</feature>
<evidence type="ECO:0000313" key="5">
    <source>
        <dbReference type="Proteomes" id="UP000481288"/>
    </source>
</evidence>
<dbReference type="Pfam" id="PF11951">
    <property type="entry name" value="Fungal_trans_2"/>
    <property type="match status" value="1"/>
</dbReference>
<dbReference type="AlphaFoldDB" id="A0A7D8ULP7"/>
<gene>
    <name evidence="4" type="primary">UPC2_7</name>
    <name evidence="4" type="ORF">LCER1_G008293</name>
</gene>
<keyword evidence="1" id="KW-0539">Nucleus</keyword>